<reference evidence="15" key="1">
    <citation type="submission" date="2016-05" db="EMBL/GenBank/DDBJ databases">
        <authorList>
            <person name="Baek K."/>
            <person name="Yang S.-J."/>
        </authorList>
    </citation>
    <scope>NUCLEOTIDE SEQUENCE [LARGE SCALE GENOMIC DNA]</scope>
    <source>
        <strain evidence="15">ST58-10</strain>
    </source>
</reference>
<dbReference type="InterPro" id="IPR050428">
    <property type="entry name" value="TCS_sensor_his_kinase"/>
</dbReference>
<gene>
    <name evidence="14" type="ORF">A8C75_00545</name>
</gene>
<comment type="catalytic activity">
    <reaction evidence="1">
        <text>ATP + protein L-histidine = ADP + protein N-phospho-L-histidine.</text>
        <dbReference type="EC" id="2.7.13.3"/>
    </reaction>
</comment>
<dbReference type="GO" id="GO:0000155">
    <property type="term" value="F:phosphorelay sensor kinase activity"/>
    <property type="evidence" value="ECO:0007669"/>
    <property type="project" value="InterPro"/>
</dbReference>
<dbReference type="SMART" id="SM00388">
    <property type="entry name" value="HisKA"/>
    <property type="match status" value="1"/>
</dbReference>
<dbReference type="SMART" id="SM00304">
    <property type="entry name" value="HAMP"/>
    <property type="match status" value="1"/>
</dbReference>
<dbReference type="PROSITE" id="PS50885">
    <property type="entry name" value="HAMP"/>
    <property type="match status" value="1"/>
</dbReference>
<dbReference type="Pfam" id="PF00672">
    <property type="entry name" value="HAMP"/>
    <property type="match status" value="1"/>
</dbReference>
<keyword evidence="8 11" id="KW-1133">Transmembrane helix</keyword>
<dbReference type="InterPro" id="IPR004358">
    <property type="entry name" value="Sig_transdc_His_kin-like_C"/>
</dbReference>
<evidence type="ECO:0000256" key="6">
    <source>
        <dbReference type="ARBA" id="ARBA00022692"/>
    </source>
</evidence>
<dbReference type="SMART" id="SM00387">
    <property type="entry name" value="HATPase_c"/>
    <property type="match status" value="1"/>
</dbReference>
<evidence type="ECO:0000259" key="12">
    <source>
        <dbReference type="PROSITE" id="PS50109"/>
    </source>
</evidence>
<dbReference type="Pfam" id="PF00512">
    <property type="entry name" value="HisKA"/>
    <property type="match status" value="1"/>
</dbReference>
<keyword evidence="4" id="KW-0597">Phosphoprotein</keyword>
<dbReference type="InterPro" id="IPR036097">
    <property type="entry name" value="HisK_dim/P_sf"/>
</dbReference>
<feature type="transmembrane region" description="Helical" evidence="11">
    <location>
        <begin position="132"/>
        <end position="160"/>
    </location>
</feature>
<evidence type="ECO:0000256" key="9">
    <source>
        <dbReference type="ARBA" id="ARBA00023012"/>
    </source>
</evidence>
<dbReference type="AlphaFoldDB" id="A0A1A9EU40"/>
<dbReference type="PANTHER" id="PTHR45436:SF15">
    <property type="entry name" value="SENSOR HISTIDINE KINASE CUSS"/>
    <property type="match status" value="1"/>
</dbReference>
<evidence type="ECO:0000256" key="4">
    <source>
        <dbReference type="ARBA" id="ARBA00022553"/>
    </source>
</evidence>
<keyword evidence="7" id="KW-0418">Kinase</keyword>
<feature type="domain" description="Histidine kinase" evidence="12">
    <location>
        <begin position="220"/>
        <end position="426"/>
    </location>
</feature>
<dbReference type="KEGG" id="mars:A8C75_00545"/>
<dbReference type="CDD" id="cd00075">
    <property type="entry name" value="HATPase"/>
    <property type="match status" value="1"/>
</dbReference>
<reference evidence="14 15" key="2">
    <citation type="journal article" date="2018" name="Int. J. Syst. Evol. Microbiol.">
        <title>Marinobacterium aestuarii sp. nov., a benzene-degrading marine bacterium isolated from estuary sediment.</title>
        <authorList>
            <person name="Bae S.S."/>
            <person name="Jung J."/>
            <person name="Chung D."/>
            <person name="Baek K."/>
        </authorList>
    </citation>
    <scope>NUCLEOTIDE SEQUENCE [LARGE SCALE GENOMIC DNA]</scope>
    <source>
        <strain evidence="14 15">ST58-10</strain>
    </source>
</reference>
<dbReference type="InterPro" id="IPR005467">
    <property type="entry name" value="His_kinase_dom"/>
</dbReference>
<dbReference type="EC" id="2.7.13.3" evidence="3"/>
<dbReference type="RefSeq" id="WP_067376596.1">
    <property type="nucleotide sequence ID" value="NZ_CP015839.1"/>
</dbReference>
<dbReference type="SUPFAM" id="SSF158472">
    <property type="entry name" value="HAMP domain-like"/>
    <property type="match status" value="1"/>
</dbReference>
<evidence type="ECO:0000313" key="15">
    <source>
        <dbReference type="Proteomes" id="UP000078070"/>
    </source>
</evidence>
<name>A0A1A9EU40_9GAMM</name>
<dbReference type="OrthoDB" id="9804645at2"/>
<keyword evidence="15" id="KW-1185">Reference proteome</keyword>
<evidence type="ECO:0000256" key="1">
    <source>
        <dbReference type="ARBA" id="ARBA00000085"/>
    </source>
</evidence>
<keyword evidence="10 11" id="KW-0472">Membrane</keyword>
<evidence type="ECO:0000259" key="13">
    <source>
        <dbReference type="PROSITE" id="PS50885"/>
    </source>
</evidence>
<dbReference type="Gene3D" id="1.10.287.130">
    <property type="match status" value="1"/>
</dbReference>
<dbReference type="Pfam" id="PF02518">
    <property type="entry name" value="HATPase_c"/>
    <property type="match status" value="1"/>
</dbReference>
<dbReference type="Gene3D" id="3.30.565.10">
    <property type="entry name" value="Histidine kinase-like ATPase, C-terminal domain"/>
    <property type="match status" value="1"/>
</dbReference>
<proteinExistence type="predicted"/>
<protein>
    <recommendedName>
        <fullName evidence="3">histidine kinase</fullName>
        <ecNumber evidence="3">2.7.13.3</ecNumber>
    </recommendedName>
</protein>
<evidence type="ECO:0000256" key="11">
    <source>
        <dbReference type="SAM" id="Phobius"/>
    </source>
</evidence>
<evidence type="ECO:0000256" key="8">
    <source>
        <dbReference type="ARBA" id="ARBA00022989"/>
    </source>
</evidence>
<dbReference type="InterPro" id="IPR003660">
    <property type="entry name" value="HAMP_dom"/>
</dbReference>
<evidence type="ECO:0000256" key="10">
    <source>
        <dbReference type="ARBA" id="ARBA00023136"/>
    </source>
</evidence>
<sequence>MKWYRSLYWKIFLAIWLSSVLVILATVVIVGGMSHHERDAEVQETRARALAERMLERYEEGHGLERLQRKLSRGAPGMRIVELSSNERVFNSLPKRGPGARPVLTFELVSESGRSYRVEVGAWPPREQFGRFLGLLVSVQIVLILLVSALTSLVLTWLVVRPLKRLRLHTRALAQGDLAVRSDQQLSTRGDEIGELAREFDTMADYVERTLGASQRLMQDVSHELRAPLARLQAAAGLLEQRLGEGDPLLQRLNRECGRIDHLITEILSLSRLEALEPGTDAFSVQELVTELREDIHFQQPERTLTFEVPKGCRARGNRQLLERALGNVFNNALKHTPMGTAIELSYAAVGNLHELRIRDHGPGVPSDTLEQLFDPFFRQRSGVDADGYGLGLSIARRALRILGGSIEARNHPQGGLELLVRLPVA</sequence>
<dbReference type="EMBL" id="CP015839">
    <property type="protein sequence ID" value="ANG61089.1"/>
    <property type="molecule type" value="Genomic_DNA"/>
</dbReference>
<dbReference type="InterPro" id="IPR003661">
    <property type="entry name" value="HisK_dim/P_dom"/>
</dbReference>
<dbReference type="PROSITE" id="PS50109">
    <property type="entry name" value="HIS_KIN"/>
    <property type="match status" value="1"/>
</dbReference>
<accession>A0A1A9EU40</accession>
<dbReference type="CDD" id="cd00082">
    <property type="entry name" value="HisKA"/>
    <property type="match status" value="1"/>
</dbReference>
<dbReference type="InterPro" id="IPR036890">
    <property type="entry name" value="HATPase_C_sf"/>
</dbReference>
<feature type="domain" description="HAMP" evidence="13">
    <location>
        <begin position="157"/>
        <end position="212"/>
    </location>
</feature>
<comment type="subcellular location">
    <subcellularLocation>
        <location evidence="2">Membrane</location>
        <topology evidence="2">Multi-pass membrane protein</topology>
    </subcellularLocation>
</comment>
<evidence type="ECO:0000256" key="7">
    <source>
        <dbReference type="ARBA" id="ARBA00022777"/>
    </source>
</evidence>
<evidence type="ECO:0000256" key="5">
    <source>
        <dbReference type="ARBA" id="ARBA00022679"/>
    </source>
</evidence>
<evidence type="ECO:0000256" key="2">
    <source>
        <dbReference type="ARBA" id="ARBA00004141"/>
    </source>
</evidence>
<feature type="transmembrane region" description="Helical" evidence="11">
    <location>
        <begin position="7"/>
        <end position="30"/>
    </location>
</feature>
<dbReference type="PRINTS" id="PR00344">
    <property type="entry name" value="BCTRLSENSOR"/>
</dbReference>
<keyword evidence="5" id="KW-0808">Transferase</keyword>
<dbReference type="Gene3D" id="6.10.340.10">
    <property type="match status" value="1"/>
</dbReference>
<dbReference type="SUPFAM" id="SSF47384">
    <property type="entry name" value="Homodimeric domain of signal transducing histidine kinase"/>
    <property type="match status" value="1"/>
</dbReference>
<keyword evidence="9" id="KW-0902">Two-component regulatory system</keyword>
<dbReference type="PANTHER" id="PTHR45436">
    <property type="entry name" value="SENSOR HISTIDINE KINASE YKOH"/>
    <property type="match status" value="1"/>
</dbReference>
<dbReference type="CDD" id="cd06225">
    <property type="entry name" value="HAMP"/>
    <property type="match status" value="1"/>
</dbReference>
<dbReference type="SUPFAM" id="SSF55874">
    <property type="entry name" value="ATPase domain of HSP90 chaperone/DNA topoisomerase II/histidine kinase"/>
    <property type="match status" value="1"/>
</dbReference>
<dbReference type="GO" id="GO:0005886">
    <property type="term" value="C:plasma membrane"/>
    <property type="evidence" value="ECO:0007669"/>
    <property type="project" value="TreeGrafter"/>
</dbReference>
<dbReference type="Proteomes" id="UP000078070">
    <property type="component" value="Chromosome"/>
</dbReference>
<dbReference type="InterPro" id="IPR003594">
    <property type="entry name" value="HATPase_dom"/>
</dbReference>
<dbReference type="STRING" id="1821621.A8C75_00545"/>
<organism evidence="14 15">
    <name type="scientific">Marinobacterium aestuarii</name>
    <dbReference type="NCBI Taxonomy" id="1821621"/>
    <lineage>
        <taxon>Bacteria</taxon>
        <taxon>Pseudomonadati</taxon>
        <taxon>Pseudomonadota</taxon>
        <taxon>Gammaproteobacteria</taxon>
        <taxon>Oceanospirillales</taxon>
        <taxon>Oceanospirillaceae</taxon>
        <taxon>Marinobacterium</taxon>
    </lineage>
</organism>
<evidence type="ECO:0000256" key="3">
    <source>
        <dbReference type="ARBA" id="ARBA00012438"/>
    </source>
</evidence>
<keyword evidence="6 11" id="KW-0812">Transmembrane</keyword>
<evidence type="ECO:0000313" key="14">
    <source>
        <dbReference type="EMBL" id="ANG61089.1"/>
    </source>
</evidence>